<dbReference type="EMBL" id="JANPWB010000002">
    <property type="protein sequence ID" value="KAJ1205907.1"/>
    <property type="molecule type" value="Genomic_DNA"/>
</dbReference>
<gene>
    <name evidence="2" type="ORF">NDU88_001328</name>
</gene>
<name>A0AAV7W061_PLEWA</name>
<keyword evidence="3" id="KW-1185">Reference proteome</keyword>
<dbReference type="Proteomes" id="UP001066276">
    <property type="component" value="Chromosome 1_2"/>
</dbReference>
<sequence>MKTGTLVADMGIMEDDYRWLAHCIMTVEQYLAEVPSVLTSMTGKITDTETRIGVLEVGVEDAEKRLHAAIPLQQLRIHAGHTEETDRAGHTGDRKGHCPLHSIEKGTNILQFLRRSQVGLGEMDQKVVEIRVDQITPGMKESHHQIQNLGDNPGGGLEHKGKNPEMPILGAHIKPQELLRGRSHRNMKIGVMKIDLCQEIPQRDQQNFLMQSGHLKVQGWDKAVQKLQVDDQPKILHDLPDYEDTGKAIAPPLARRNCKVRPF</sequence>
<evidence type="ECO:0000256" key="1">
    <source>
        <dbReference type="SAM" id="MobiDB-lite"/>
    </source>
</evidence>
<proteinExistence type="predicted"/>
<organism evidence="2 3">
    <name type="scientific">Pleurodeles waltl</name>
    <name type="common">Iberian ribbed newt</name>
    <dbReference type="NCBI Taxonomy" id="8319"/>
    <lineage>
        <taxon>Eukaryota</taxon>
        <taxon>Metazoa</taxon>
        <taxon>Chordata</taxon>
        <taxon>Craniata</taxon>
        <taxon>Vertebrata</taxon>
        <taxon>Euteleostomi</taxon>
        <taxon>Amphibia</taxon>
        <taxon>Batrachia</taxon>
        <taxon>Caudata</taxon>
        <taxon>Salamandroidea</taxon>
        <taxon>Salamandridae</taxon>
        <taxon>Pleurodelinae</taxon>
        <taxon>Pleurodeles</taxon>
    </lineage>
</organism>
<comment type="caution">
    <text evidence="2">The sequence shown here is derived from an EMBL/GenBank/DDBJ whole genome shotgun (WGS) entry which is preliminary data.</text>
</comment>
<protein>
    <submittedName>
        <fullName evidence="2">Uncharacterized protein</fullName>
    </submittedName>
</protein>
<reference evidence="2" key="1">
    <citation type="journal article" date="2022" name="bioRxiv">
        <title>Sequencing and chromosome-scale assembly of the giantPleurodeles waltlgenome.</title>
        <authorList>
            <person name="Brown T."/>
            <person name="Elewa A."/>
            <person name="Iarovenko S."/>
            <person name="Subramanian E."/>
            <person name="Araus A.J."/>
            <person name="Petzold A."/>
            <person name="Susuki M."/>
            <person name="Suzuki K.-i.T."/>
            <person name="Hayashi T."/>
            <person name="Toyoda A."/>
            <person name="Oliveira C."/>
            <person name="Osipova E."/>
            <person name="Leigh N.D."/>
            <person name="Simon A."/>
            <person name="Yun M.H."/>
        </authorList>
    </citation>
    <scope>NUCLEOTIDE SEQUENCE</scope>
    <source>
        <strain evidence="2">20211129_DDA</strain>
        <tissue evidence="2">Liver</tissue>
    </source>
</reference>
<evidence type="ECO:0000313" key="3">
    <source>
        <dbReference type="Proteomes" id="UP001066276"/>
    </source>
</evidence>
<dbReference type="AlphaFoldDB" id="A0AAV7W061"/>
<accession>A0AAV7W061</accession>
<evidence type="ECO:0000313" key="2">
    <source>
        <dbReference type="EMBL" id="KAJ1205907.1"/>
    </source>
</evidence>
<feature type="region of interest" description="Disordered" evidence="1">
    <location>
        <begin position="141"/>
        <end position="162"/>
    </location>
</feature>